<keyword evidence="3" id="KW-1185">Reference proteome</keyword>
<dbReference type="Proteomes" id="UP000053647">
    <property type="component" value="Unassembled WGS sequence"/>
</dbReference>
<protein>
    <submittedName>
        <fullName evidence="2">Uncharacterized protein</fullName>
    </submittedName>
</protein>
<dbReference type="HOGENOM" id="CLU_064133_0_0_1"/>
<feature type="compositionally biased region" description="Basic residues" evidence="1">
    <location>
        <begin position="243"/>
        <end position="253"/>
    </location>
</feature>
<evidence type="ECO:0000313" key="3">
    <source>
        <dbReference type="Proteomes" id="UP000053647"/>
    </source>
</evidence>
<reference evidence="2 3" key="1">
    <citation type="submission" date="2014-06" db="EMBL/GenBank/DDBJ databases">
        <authorList>
            <consortium name="DOE Joint Genome Institute"/>
            <person name="Kuo A."/>
            <person name="Kohler A."/>
            <person name="Nagy L.G."/>
            <person name="Floudas D."/>
            <person name="Copeland A."/>
            <person name="Barry K.W."/>
            <person name="Cichocki N."/>
            <person name="Veneault-Fourrey C."/>
            <person name="LaButti K."/>
            <person name="Lindquist E.A."/>
            <person name="Lipzen A."/>
            <person name="Lundell T."/>
            <person name="Morin E."/>
            <person name="Murat C."/>
            <person name="Sun H."/>
            <person name="Tunlid A."/>
            <person name="Henrissat B."/>
            <person name="Grigoriev I.V."/>
            <person name="Hibbett D.S."/>
            <person name="Martin F."/>
            <person name="Nordberg H.P."/>
            <person name="Cantor M.N."/>
            <person name="Hua S.X."/>
        </authorList>
    </citation>
    <scope>NUCLEOTIDE SEQUENCE [LARGE SCALE GENOMIC DNA]</scope>
    <source>
        <strain evidence="2 3">ATCC 200175</strain>
    </source>
</reference>
<feature type="region of interest" description="Disordered" evidence="1">
    <location>
        <begin position="241"/>
        <end position="261"/>
    </location>
</feature>
<gene>
    <name evidence="2" type="ORF">PAXINDRAFT_101410</name>
</gene>
<evidence type="ECO:0000256" key="1">
    <source>
        <dbReference type="SAM" id="MobiDB-lite"/>
    </source>
</evidence>
<accession>A0A0C9TMX8</accession>
<sequence>MTNTQGDVSEFVIKRKRKRLRRHEEDTATNVLPPLSAPHPVDTATEEVMSLHSDLIPEIAILTELDSSLEFPTHTNVNPEPPVDWSQKFLTVEEFLRRSIEKSTGTQKKKKHLISSLSGWDARTSPRTYVYKPAVEPRTQLVGAIVKQPKQPKKQNKAVRMSETLFRAAVLAHGDPLDSLMHTSAGCSSRRPLEFVPFNKFTTYLPSSVLPVQPAESLEADPIKIAGLDTLTSAASSLLGPKISRKPKANRHHNPSDTRRPLDFVPLREAEVAYSIKFQRALPQRSQSVTPGVVLASIDKSEMCWRECSSSLREDVTVGARPSTSHRVDHTTLKLGRATDSGG</sequence>
<reference evidence="3" key="2">
    <citation type="submission" date="2015-01" db="EMBL/GenBank/DDBJ databases">
        <title>Evolutionary Origins and Diversification of the Mycorrhizal Mutualists.</title>
        <authorList>
            <consortium name="DOE Joint Genome Institute"/>
            <consortium name="Mycorrhizal Genomics Consortium"/>
            <person name="Kohler A."/>
            <person name="Kuo A."/>
            <person name="Nagy L.G."/>
            <person name="Floudas D."/>
            <person name="Copeland A."/>
            <person name="Barry K.W."/>
            <person name="Cichocki N."/>
            <person name="Veneault-Fourrey C."/>
            <person name="LaButti K."/>
            <person name="Lindquist E.A."/>
            <person name="Lipzen A."/>
            <person name="Lundell T."/>
            <person name="Morin E."/>
            <person name="Murat C."/>
            <person name="Riley R."/>
            <person name="Ohm R."/>
            <person name="Sun H."/>
            <person name="Tunlid A."/>
            <person name="Henrissat B."/>
            <person name="Grigoriev I.V."/>
            <person name="Hibbett D.S."/>
            <person name="Martin F."/>
        </authorList>
    </citation>
    <scope>NUCLEOTIDE SEQUENCE [LARGE SCALE GENOMIC DNA]</scope>
    <source>
        <strain evidence="3">ATCC 200175</strain>
    </source>
</reference>
<dbReference type="OrthoDB" id="2683970at2759"/>
<name>A0A0C9TMX8_PAXIN</name>
<feature type="region of interest" description="Disordered" evidence="1">
    <location>
        <begin position="19"/>
        <end position="39"/>
    </location>
</feature>
<evidence type="ECO:0000313" key="2">
    <source>
        <dbReference type="EMBL" id="KIJ11953.1"/>
    </source>
</evidence>
<proteinExistence type="predicted"/>
<dbReference type="AlphaFoldDB" id="A0A0C9TMX8"/>
<dbReference type="EMBL" id="KN819370">
    <property type="protein sequence ID" value="KIJ11953.1"/>
    <property type="molecule type" value="Genomic_DNA"/>
</dbReference>
<organism evidence="2 3">
    <name type="scientific">Paxillus involutus ATCC 200175</name>
    <dbReference type="NCBI Taxonomy" id="664439"/>
    <lineage>
        <taxon>Eukaryota</taxon>
        <taxon>Fungi</taxon>
        <taxon>Dikarya</taxon>
        <taxon>Basidiomycota</taxon>
        <taxon>Agaricomycotina</taxon>
        <taxon>Agaricomycetes</taxon>
        <taxon>Agaricomycetidae</taxon>
        <taxon>Boletales</taxon>
        <taxon>Paxilineae</taxon>
        <taxon>Paxillaceae</taxon>
        <taxon>Paxillus</taxon>
    </lineage>
</organism>